<proteinExistence type="predicted"/>
<sequence length="125" mass="14071">MAPQGSPRNGESEEAADWTDTLAYGGDSEAAVEKLDTHSDHWNRWHYGVYLSAVLLVVGLYRWSLAFLVAGYLLSPITMYLDSQYLEDVTTGWQPDTGLYLVGSLLFPVLIIPAYLYKRRELRGP</sequence>
<feature type="transmembrane region" description="Helical" evidence="1">
    <location>
        <begin position="49"/>
        <end position="77"/>
    </location>
</feature>
<organism evidence="2 3">
    <name type="scientific">Halorussus limi</name>
    <dbReference type="NCBI Taxonomy" id="2938695"/>
    <lineage>
        <taxon>Archaea</taxon>
        <taxon>Methanobacteriati</taxon>
        <taxon>Methanobacteriota</taxon>
        <taxon>Stenosarchaea group</taxon>
        <taxon>Halobacteria</taxon>
        <taxon>Halobacteriales</taxon>
        <taxon>Haladaptataceae</taxon>
        <taxon>Halorussus</taxon>
    </lineage>
</organism>
<evidence type="ECO:0000313" key="3">
    <source>
        <dbReference type="Proteomes" id="UP000830729"/>
    </source>
</evidence>
<dbReference type="RefSeq" id="WP_248652794.1">
    <property type="nucleotide sequence ID" value="NZ_CP096661.1"/>
</dbReference>
<evidence type="ECO:0000256" key="1">
    <source>
        <dbReference type="SAM" id="Phobius"/>
    </source>
</evidence>
<dbReference type="EMBL" id="CP096661">
    <property type="protein sequence ID" value="UPV76761.1"/>
    <property type="molecule type" value="Genomic_DNA"/>
</dbReference>
<accession>A0A8U0I1J1</accession>
<protein>
    <submittedName>
        <fullName evidence="2">Uncharacterized protein</fullName>
    </submittedName>
</protein>
<reference evidence="2 3" key="1">
    <citation type="submission" date="2022-04" db="EMBL/GenBank/DDBJ databases">
        <title>Diverse halophilic archaea isolated from saline environments.</title>
        <authorList>
            <person name="Cui H.-L."/>
        </authorList>
    </citation>
    <scope>NUCLEOTIDE SEQUENCE [LARGE SCALE GENOMIC DNA]</scope>
    <source>
        <strain evidence="2 3">XZYJT49</strain>
        <plasmid evidence="2 3">unnamed2</plasmid>
    </source>
</reference>
<dbReference type="Proteomes" id="UP000830729">
    <property type="component" value="Plasmid unnamed2"/>
</dbReference>
<evidence type="ECO:0000313" key="2">
    <source>
        <dbReference type="EMBL" id="UPV76761.1"/>
    </source>
</evidence>
<dbReference type="KEGG" id="halx:M0R89_21440"/>
<keyword evidence="1" id="KW-0472">Membrane</keyword>
<gene>
    <name evidence="2" type="ORF">M0R89_21440</name>
</gene>
<dbReference type="GeneID" id="72187821"/>
<dbReference type="AlphaFoldDB" id="A0A8U0I1J1"/>
<keyword evidence="1" id="KW-1133">Transmembrane helix</keyword>
<keyword evidence="1" id="KW-0812">Transmembrane</keyword>
<keyword evidence="2" id="KW-0614">Plasmid</keyword>
<name>A0A8U0I1J1_9EURY</name>
<geneLocation type="plasmid" evidence="2 3">
    <name>unnamed2</name>
</geneLocation>
<feature type="transmembrane region" description="Helical" evidence="1">
    <location>
        <begin position="97"/>
        <end position="117"/>
    </location>
</feature>
<keyword evidence="3" id="KW-1185">Reference proteome</keyword>